<dbReference type="AlphaFoldDB" id="A0A1V5SFA7"/>
<gene>
    <name evidence="2" type="ORF">BWY43_00147</name>
</gene>
<comment type="caution">
    <text evidence="2">The sequence shown here is derived from an EMBL/GenBank/DDBJ whole genome shotgun (WGS) entry which is preliminary data.</text>
</comment>
<name>A0A1V5SFA7_9BACT</name>
<accession>A0A1V5SFA7</accession>
<evidence type="ECO:0000256" key="1">
    <source>
        <dbReference type="SAM" id="Phobius"/>
    </source>
</evidence>
<feature type="transmembrane region" description="Helical" evidence="1">
    <location>
        <begin position="12"/>
        <end position="33"/>
    </location>
</feature>
<keyword evidence="1" id="KW-1133">Transmembrane helix</keyword>
<sequence length="36" mass="3957">MASEIKNTGLLSAIVFAIIVIILLIIGLFTPWFPQI</sequence>
<reference evidence="2" key="1">
    <citation type="submission" date="2017-02" db="EMBL/GenBank/DDBJ databases">
        <title>Delving into the versatile metabolic prowess of the omnipresent phylum Bacteroidetes.</title>
        <authorList>
            <person name="Nobu M.K."/>
            <person name="Mei R."/>
            <person name="Narihiro T."/>
            <person name="Kuroda K."/>
            <person name="Liu W.-T."/>
        </authorList>
    </citation>
    <scope>NUCLEOTIDE SEQUENCE</scope>
    <source>
        <strain evidence="2">ADurb.Bin280</strain>
    </source>
</reference>
<dbReference type="Proteomes" id="UP000485367">
    <property type="component" value="Unassembled WGS sequence"/>
</dbReference>
<keyword evidence="1" id="KW-0812">Transmembrane</keyword>
<proteinExistence type="predicted"/>
<protein>
    <submittedName>
        <fullName evidence="2">Uncharacterized protein</fullName>
    </submittedName>
</protein>
<evidence type="ECO:0000313" key="2">
    <source>
        <dbReference type="EMBL" id="OQA53220.1"/>
    </source>
</evidence>
<organism evidence="2">
    <name type="scientific">candidate division WS2 bacterium ADurb.Bin280</name>
    <dbReference type="NCBI Taxonomy" id="1852829"/>
    <lineage>
        <taxon>Bacteria</taxon>
        <taxon>candidate division WS2</taxon>
    </lineage>
</organism>
<keyword evidence="1" id="KW-0472">Membrane</keyword>
<dbReference type="EMBL" id="MWBO01000008">
    <property type="protein sequence ID" value="OQA53220.1"/>
    <property type="molecule type" value="Genomic_DNA"/>
</dbReference>